<dbReference type="EMBL" id="JBCLYO010000025">
    <property type="protein sequence ID" value="KAL0078374.1"/>
    <property type="molecule type" value="Genomic_DNA"/>
</dbReference>
<name>A0ABR3AMQ6_PHYBL</name>
<evidence type="ECO:0000313" key="1">
    <source>
        <dbReference type="EMBL" id="KAL0078374.1"/>
    </source>
</evidence>
<protein>
    <submittedName>
        <fullName evidence="1">Uncharacterized protein</fullName>
    </submittedName>
</protein>
<dbReference type="Proteomes" id="UP001448207">
    <property type="component" value="Unassembled WGS sequence"/>
</dbReference>
<evidence type="ECO:0000313" key="2">
    <source>
        <dbReference type="Proteomes" id="UP001448207"/>
    </source>
</evidence>
<organism evidence="1 2">
    <name type="scientific">Phycomyces blakesleeanus</name>
    <dbReference type="NCBI Taxonomy" id="4837"/>
    <lineage>
        <taxon>Eukaryota</taxon>
        <taxon>Fungi</taxon>
        <taxon>Fungi incertae sedis</taxon>
        <taxon>Mucoromycota</taxon>
        <taxon>Mucoromycotina</taxon>
        <taxon>Mucoromycetes</taxon>
        <taxon>Mucorales</taxon>
        <taxon>Phycomycetaceae</taxon>
        <taxon>Phycomyces</taxon>
    </lineage>
</organism>
<sequence length="88" mass="10056">MKQRKVYECLVGLRSWDVTQPVFTYCDREGVKKSMDNESSSVIASKLFQRIEYTVIKSPSEASIKKDLVVSFMANATMIAKSRIFLLI</sequence>
<comment type="caution">
    <text evidence="1">The sequence shown here is derived from an EMBL/GenBank/DDBJ whole genome shotgun (WGS) entry which is preliminary data.</text>
</comment>
<proteinExistence type="predicted"/>
<accession>A0ABR3AMQ6</accession>
<keyword evidence="2" id="KW-1185">Reference proteome</keyword>
<gene>
    <name evidence="1" type="ORF">J3Q64DRAFT_1839691</name>
</gene>
<reference evidence="1 2" key="1">
    <citation type="submission" date="2024-04" db="EMBL/GenBank/DDBJ databases">
        <title>Symmetric and asymmetric DNA N6-adenine methylation regulates different biological responses in Mucorales.</title>
        <authorList>
            <consortium name="Lawrence Berkeley National Laboratory"/>
            <person name="Lax C."/>
            <person name="Mondo S.J."/>
            <person name="Osorio-Concepcion M."/>
            <person name="Muszewska A."/>
            <person name="Corrochano-Luque M."/>
            <person name="Gutierrez G."/>
            <person name="Riley R."/>
            <person name="Lipzen A."/>
            <person name="Guo J."/>
            <person name="Hundley H."/>
            <person name="Amirebrahimi M."/>
            <person name="Ng V."/>
            <person name="Lorenzo-Gutierrez D."/>
            <person name="Binder U."/>
            <person name="Yang J."/>
            <person name="Song Y."/>
            <person name="Canovas D."/>
            <person name="Navarro E."/>
            <person name="Freitag M."/>
            <person name="Gabaldon T."/>
            <person name="Grigoriev I.V."/>
            <person name="Corrochano L.M."/>
            <person name="Nicolas F.E."/>
            <person name="Garre V."/>
        </authorList>
    </citation>
    <scope>NUCLEOTIDE SEQUENCE [LARGE SCALE GENOMIC DNA]</scope>
    <source>
        <strain evidence="1 2">L51</strain>
    </source>
</reference>